<dbReference type="GO" id="GO:0015937">
    <property type="term" value="P:coenzyme A biosynthetic process"/>
    <property type="evidence" value="ECO:0007669"/>
    <property type="project" value="TreeGrafter"/>
</dbReference>
<dbReference type="Pfam" id="PF01467">
    <property type="entry name" value="CTP_transf_like"/>
    <property type="match status" value="1"/>
</dbReference>
<accession>A0AA39U2E3</accession>
<evidence type="ECO:0000313" key="3">
    <source>
        <dbReference type="Proteomes" id="UP001175000"/>
    </source>
</evidence>
<protein>
    <recommendedName>
        <fullName evidence="1">Cytidyltransferase-like domain-containing protein</fullName>
    </recommendedName>
</protein>
<reference evidence="2" key="1">
    <citation type="submission" date="2023-06" db="EMBL/GenBank/DDBJ databases">
        <title>Genome-scale phylogeny and comparative genomics of the fungal order Sordariales.</title>
        <authorList>
            <consortium name="Lawrence Berkeley National Laboratory"/>
            <person name="Hensen N."/>
            <person name="Bonometti L."/>
            <person name="Westerberg I."/>
            <person name="Brannstrom I.O."/>
            <person name="Guillou S."/>
            <person name="Cros-Aarteil S."/>
            <person name="Calhoun S."/>
            <person name="Haridas S."/>
            <person name="Kuo A."/>
            <person name="Mondo S."/>
            <person name="Pangilinan J."/>
            <person name="Riley R."/>
            <person name="Labutti K."/>
            <person name="Andreopoulos B."/>
            <person name="Lipzen A."/>
            <person name="Chen C."/>
            <person name="Yanf M."/>
            <person name="Daum C."/>
            <person name="Ng V."/>
            <person name="Clum A."/>
            <person name="Steindorff A."/>
            <person name="Ohm R."/>
            <person name="Martin F."/>
            <person name="Silar P."/>
            <person name="Natvig D."/>
            <person name="Lalanne C."/>
            <person name="Gautier V."/>
            <person name="Ament-Velasquez S.L."/>
            <person name="Kruys A."/>
            <person name="Hutchinson M.I."/>
            <person name="Powell A.J."/>
            <person name="Barry K."/>
            <person name="Miller A.N."/>
            <person name="Grigoriev I.V."/>
            <person name="Debuchy R."/>
            <person name="Gladieux P."/>
            <person name="Thoren M.H."/>
            <person name="Johannesson H."/>
        </authorList>
    </citation>
    <scope>NUCLEOTIDE SEQUENCE</scope>
    <source>
        <strain evidence="2">CBS 606.72</strain>
    </source>
</reference>
<proteinExistence type="predicted"/>
<sequence>MARNLDERPSLLLLPFPPAPSSRTLLSAAYWPSLTATLTKLRNPQGAEKLIIAVACPVLHGQYLRSKSVLWSDAQALLAGIYTLVSVVCAELKIGVEVDGGPGSVDTTVILLDHDRNRRFLAESQPAIKTNSTVVVDLATFASAYHPWKSIFHVRSEPGLELFNTYLRLAEGRQTLLQSQLIPVEGGLAMNATRESSPTHPPPTPGYSVVCLGGTFDYLHPGHKLLLTAAALLLQVPDAGSPQPCQFIIGITGDELLKNKKFAEYVQPWDVRARNVILFLSLLLRISERGWKDNPLLEVEEEDGDFRASFRESAITVQCMRIQDAFGPTVTVENMDALVVSGETRSGGRAVNDRRAEKGWRCLEVFEVDVLDAGEITDGASTAENFASKISSTAIRQQRAQNIK</sequence>
<evidence type="ECO:0000259" key="1">
    <source>
        <dbReference type="Pfam" id="PF01467"/>
    </source>
</evidence>
<organism evidence="2 3">
    <name type="scientific">Immersiella caudata</name>
    <dbReference type="NCBI Taxonomy" id="314043"/>
    <lineage>
        <taxon>Eukaryota</taxon>
        <taxon>Fungi</taxon>
        <taxon>Dikarya</taxon>
        <taxon>Ascomycota</taxon>
        <taxon>Pezizomycotina</taxon>
        <taxon>Sordariomycetes</taxon>
        <taxon>Sordariomycetidae</taxon>
        <taxon>Sordariales</taxon>
        <taxon>Lasiosphaeriaceae</taxon>
        <taxon>Immersiella</taxon>
    </lineage>
</organism>
<dbReference type="PANTHER" id="PTHR10695:SF46">
    <property type="entry name" value="BIFUNCTIONAL COENZYME A SYNTHASE-RELATED"/>
    <property type="match status" value="1"/>
</dbReference>
<dbReference type="Gene3D" id="3.40.50.620">
    <property type="entry name" value="HUPs"/>
    <property type="match status" value="1"/>
</dbReference>
<dbReference type="SUPFAM" id="SSF52374">
    <property type="entry name" value="Nucleotidylyl transferase"/>
    <property type="match status" value="1"/>
</dbReference>
<dbReference type="InterPro" id="IPR004821">
    <property type="entry name" value="Cyt_trans-like"/>
</dbReference>
<comment type="caution">
    <text evidence="2">The sequence shown here is derived from an EMBL/GenBank/DDBJ whole genome shotgun (WGS) entry which is preliminary data.</text>
</comment>
<dbReference type="AlphaFoldDB" id="A0AA39U2E3"/>
<dbReference type="EMBL" id="JAULSU010000007">
    <property type="protein sequence ID" value="KAK0611043.1"/>
    <property type="molecule type" value="Genomic_DNA"/>
</dbReference>
<name>A0AA39U2E3_9PEZI</name>
<feature type="domain" description="Cytidyltransferase-like" evidence="1">
    <location>
        <begin position="212"/>
        <end position="397"/>
    </location>
</feature>
<dbReference type="InterPro" id="IPR014729">
    <property type="entry name" value="Rossmann-like_a/b/a_fold"/>
</dbReference>
<evidence type="ECO:0000313" key="2">
    <source>
        <dbReference type="EMBL" id="KAK0611043.1"/>
    </source>
</evidence>
<keyword evidence="3" id="KW-1185">Reference proteome</keyword>
<dbReference type="GO" id="GO:0004140">
    <property type="term" value="F:dephospho-CoA kinase activity"/>
    <property type="evidence" value="ECO:0007669"/>
    <property type="project" value="TreeGrafter"/>
</dbReference>
<dbReference type="PANTHER" id="PTHR10695">
    <property type="entry name" value="DEPHOSPHO-COA KINASE-RELATED"/>
    <property type="match status" value="1"/>
</dbReference>
<gene>
    <name evidence="2" type="ORF">B0T14DRAFT_540275</name>
</gene>
<dbReference type="Proteomes" id="UP001175000">
    <property type="component" value="Unassembled WGS sequence"/>
</dbReference>